<proteinExistence type="predicted"/>
<feature type="transmembrane region" description="Helical" evidence="1">
    <location>
        <begin position="108"/>
        <end position="131"/>
    </location>
</feature>
<reference evidence="3" key="1">
    <citation type="submission" date="2016-11" db="EMBL/GenBank/DDBJ databases">
        <authorList>
            <person name="Varghese N."/>
            <person name="Submissions S."/>
        </authorList>
    </citation>
    <scope>NUCLEOTIDE SEQUENCE [LARGE SCALE GENOMIC DNA]</scope>
    <source>
        <strain evidence="3">DSM 100572</strain>
    </source>
</reference>
<accession>A0A1M5SE56</accession>
<feature type="transmembrane region" description="Helical" evidence="1">
    <location>
        <begin position="51"/>
        <end position="72"/>
    </location>
</feature>
<dbReference type="InterPro" id="IPR046289">
    <property type="entry name" value="DUF6326"/>
</dbReference>
<dbReference type="STRING" id="1195760.SAMN05444281_0261"/>
<evidence type="ECO:0000313" key="2">
    <source>
        <dbReference type="EMBL" id="SHH36749.1"/>
    </source>
</evidence>
<keyword evidence="1" id="KW-1133">Transmembrane helix</keyword>
<gene>
    <name evidence="2" type="ORF">SAMN05444281_0261</name>
</gene>
<keyword evidence="1" id="KW-0472">Membrane</keyword>
<sequence>MNTLFFSKQQKLLSTLWIFVTFNYLYCDVIGIMDADFLKQYLTGNVDGLEITNNFLLMAGILMELPITMILLSKILSPLYNCWTNIGVASIKTLAMVTTLFIGTPTNYYLFFATIEISTTLFIIGYSWYWIQKLKQQYVSI</sequence>
<dbReference type="EMBL" id="FQXQ01000001">
    <property type="protein sequence ID" value="SHH36749.1"/>
    <property type="molecule type" value="Genomic_DNA"/>
</dbReference>
<organism evidence="2 3">
    <name type="scientific">Wenyingzhuangia marina</name>
    <dbReference type="NCBI Taxonomy" id="1195760"/>
    <lineage>
        <taxon>Bacteria</taxon>
        <taxon>Pseudomonadati</taxon>
        <taxon>Bacteroidota</taxon>
        <taxon>Flavobacteriia</taxon>
        <taxon>Flavobacteriales</taxon>
        <taxon>Flavobacteriaceae</taxon>
        <taxon>Wenyingzhuangia</taxon>
    </lineage>
</organism>
<evidence type="ECO:0000256" key="1">
    <source>
        <dbReference type="SAM" id="Phobius"/>
    </source>
</evidence>
<feature type="transmembrane region" description="Helical" evidence="1">
    <location>
        <begin position="79"/>
        <end position="102"/>
    </location>
</feature>
<dbReference type="Proteomes" id="UP000184109">
    <property type="component" value="Unassembled WGS sequence"/>
</dbReference>
<evidence type="ECO:0008006" key="4">
    <source>
        <dbReference type="Google" id="ProtNLM"/>
    </source>
</evidence>
<protein>
    <recommendedName>
        <fullName evidence="4">DoxX-like family protein</fullName>
    </recommendedName>
</protein>
<dbReference type="Pfam" id="PF19851">
    <property type="entry name" value="DUF6326"/>
    <property type="match status" value="1"/>
</dbReference>
<evidence type="ECO:0000313" key="3">
    <source>
        <dbReference type="Proteomes" id="UP000184109"/>
    </source>
</evidence>
<keyword evidence="3" id="KW-1185">Reference proteome</keyword>
<name>A0A1M5SE56_9FLAO</name>
<dbReference type="RefSeq" id="WP_073117874.1">
    <property type="nucleotide sequence ID" value="NZ_BMEN01000001.1"/>
</dbReference>
<keyword evidence="1" id="KW-0812">Transmembrane</keyword>
<dbReference type="AlphaFoldDB" id="A0A1M5SE56"/>
<dbReference type="OrthoDB" id="1551186at2"/>